<reference evidence="3 4" key="1">
    <citation type="journal article" date="2019" name="Sci. Rep.">
        <title>Sulfobacillus thermotolerans: new insights into resistance and metabolic capacities of acidophilic chemolithotrophs.</title>
        <authorList>
            <person name="Panyushkina A.E."/>
            <person name="Babenko V.V."/>
            <person name="Nikitina A.S."/>
            <person name="Selezneva O.V."/>
            <person name="Tsaplina I.A."/>
            <person name="Letarova M.A."/>
            <person name="Kostryukova E.S."/>
            <person name="Letarov A.V."/>
        </authorList>
    </citation>
    <scope>NUCLEOTIDE SEQUENCE [LARGE SCALE GENOMIC DNA]</scope>
    <source>
        <strain evidence="3 4">Kr1</strain>
    </source>
</reference>
<evidence type="ECO:0000256" key="1">
    <source>
        <dbReference type="ARBA" id="ARBA00023125"/>
    </source>
</evidence>
<accession>A0ABN5GZP9</accession>
<evidence type="ECO:0000259" key="2">
    <source>
        <dbReference type="PROSITE" id="PS50943"/>
    </source>
</evidence>
<dbReference type="PANTHER" id="PTHR46797">
    <property type="entry name" value="HTH-TYPE TRANSCRIPTIONAL REGULATOR"/>
    <property type="match status" value="1"/>
</dbReference>
<proteinExistence type="predicted"/>
<gene>
    <name evidence="3" type="ORF">BXT84_08370</name>
</gene>
<dbReference type="InterPro" id="IPR010982">
    <property type="entry name" value="Lambda_DNA-bd_dom_sf"/>
</dbReference>
<protein>
    <recommendedName>
        <fullName evidence="2">HTH cro/C1-type domain-containing protein</fullName>
    </recommendedName>
</protein>
<dbReference type="SMART" id="SM00530">
    <property type="entry name" value="HTH_XRE"/>
    <property type="match status" value="1"/>
</dbReference>
<keyword evidence="1" id="KW-0238">DNA-binding</keyword>
<evidence type="ECO:0000313" key="3">
    <source>
        <dbReference type="EMBL" id="AUW93960.1"/>
    </source>
</evidence>
<dbReference type="InterPro" id="IPR050807">
    <property type="entry name" value="TransReg_Diox_bact_type"/>
</dbReference>
<dbReference type="InterPro" id="IPR001387">
    <property type="entry name" value="Cro/C1-type_HTH"/>
</dbReference>
<dbReference type="EMBL" id="CP019454">
    <property type="protein sequence ID" value="AUW93960.1"/>
    <property type="molecule type" value="Genomic_DNA"/>
</dbReference>
<feature type="domain" description="HTH cro/C1-type" evidence="2">
    <location>
        <begin position="14"/>
        <end position="68"/>
    </location>
</feature>
<dbReference type="PANTHER" id="PTHR46797:SF1">
    <property type="entry name" value="METHYLPHOSPHONATE SYNTHASE"/>
    <property type="match status" value="1"/>
</dbReference>
<keyword evidence="4" id="KW-1185">Reference proteome</keyword>
<dbReference type="Pfam" id="PF01381">
    <property type="entry name" value="HTH_3"/>
    <property type="match status" value="1"/>
</dbReference>
<dbReference type="InterPro" id="IPR014710">
    <property type="entry name" value="RmlC-like_jellyroll"/>
</dbReference>
<dbReference type="Gene3D" id="1.10.260.40">
    <property type="entry name" value="lambda repressor-like DNA-binding domains"/>
    <property type="match status" value="1"/>
</dbReference>
<dbReference type="CDD" id="cd02209">
    <property type="entry name" value="cupin_XRE_C"/>
    <property type="match status" value="1"/>
</dbReference>
<name>A0ABN5GZP9_9FIRM</name>
<dbReference type="PROSITE" id="PS50943">
    <property type="entry name" value="HTH_CROC1"/>
    <property type="match status" value="1"/>
</dbReference>
<evidence type="ECO:0000313" key="4">
    <source>
        <dbReference type="Proteomes" id="UP000325292"/>
    </source>
</evidence>
<dbReference type="SUPFAM" id="SSF51182">
    <property type="entry name" value="RmlC-like cupins"/>
    <property type="match status" value="1"/>
</dbReference>
<organism evidence="3 4">
    <name type="scientific">Sulfobacillus thermotolerans</name>
    <dbReference type="NCBI Taxonomy" id="338644"/>
    <lineage>
        <taxon>Bacteria</taxon>
        <taxon>Bacillati</taxon>
        <taxon>Bacillota</taxon>
        <taxon>Clostridia</taxon>
        <taxon>Eubacteriales</taxon>
        <taxon>Clostridiales Family XVII. Incertae Sedis</taxon>
        <taxon>Sulfobacillus</taxon>
    </lineage>
</organism>
<dbReference type="Proteomes" id="UP000325292">
    <property type="component" value="Chromosome"/>
</dbReference>
<sequence>METKKFLDSVANNLERLRHARQWSSAELAKRAGVAKATVSQLERRLANPTLETLWALANALGVPFSALIEDEPVKGIRAVVEEGTITTLLAVYGPPLTEVYHMDMRSGIARDAAPHPRGVRETVVVLSGRAEVGSEDFRFLLERGQSTSFAADVPHFYRPLHEDCALVVFVFYPASPLRLQWEKARHRCHNAPDVYEGDIEGDLLDAIRADNRSNERCQTFVVSTHEDGLLHYYVLPLGRWVDNQKESILEEETQEILGPGLRVNTVQDPDLNTVRDVPWILVRDFEPTEAAFHVLAEALAPKGRLIVRVTVLNPYQGRCGYVRESVLYAASRRLSQWDKEKVVDNDLMRQALEAFVQAWRWNDVLTSRTFMKQWVTTPKRLDGPRLIEMASHAGFQLIRHRLVEGMISHTEWGAGSYVVVFARRGGA</sequence>
<dbReference type="Gene3D" id="2.60.120.10">
    <property type="entry name" value="Jelly Rolls"/>
    <property type="match status" value="1"/>
</dbReference>
<dbReference type="InterPro" id="IPR011051">
    <property type="entry name" value="RmlC_Cupin_sf"/>
</dbReference>
<dbReference type="SUPFAM" id="SSF47413">
    <property type="entry name" value="lambda repressor-like DNA-binding domains"/>
    <property type="match status" value="1"/>
</dbReference>
<dbReference type="CDD" id="cd00093">
    <property type="entry name" value="HTH_XRE"/>
    <property type="match status" value="1"/>
</dbReference>